<dbReference type="AlphaFoldDB" id="A0A9D1S020"/>
<comment type="caution">
    <text evidence="3">The sequence shown here is derived from an EMBL/GenBank/DDBJ whole genome shotgun (WGS) entry which is preliminary data.</text>
</comment>
<dbReference type="CDD" id="cd04433">
    <property type="entry name" value="AFD_class_I"/>
    <property type="match status" value="1"/>
</dbReference>
<organism evidence="3 4">
    <name type="scientific">Candidatus Corynebacterium gallistercoris</name>
    <dbReference type="NCBI Taxonomy" id="2838530"/>
    <lineage>
        <taxon>Bacteria</taxon>
        <taxon>Bacillati</taxon>
        <taxon>Actinomycetota</taxon>
        <taxon>Actinomycetes</taxon>
        <taxon>Mycobacteriales</taxon>
        <taxon>Corynebacteriaceae</taxon>
        <taxon>Corynebacterium</taxon>
    </lineage>
</organism>
<accession>A0A9D1S020</accession>
<dbReference type="EMBL" id="DXFZ01000059">
    <property type="protein sequence ID" value="HIW95846.1"/>
    <property type="molecule type" value="Genomic_DNA"/>
</dbReference>
<evidence type="ECO:0000313" key="3">
    <source>
        <dbReference type="EMBL" id="HIW95846.1"/>
    </source>
</evidence>
<dbReference type="InterPro" id="IPR020845">
    <property type="entry name" value="AMP-binding_CS"/>
</dbReference>
<feature type="domain" description="AMP-dependent synthetase/ligase" evidence="1">
    <location>
        <begin position="73"/>
        <end position="438"/>
    </location>
</feature>
<proteinExistence type="predicted"/>
<reference evidence="3" key="2">
    <citation type="submission" date="2021-04" db="EMBL/GenBank/DDBJ databases">
        <authorList>
            <person name="Gilroy R."/>
        </authorList>
    </citation>
    <scope>NUCLEOTIDE SEQUENCE</scope>
    <source>
        <strain evidence="3">4376</strain>
    </source>
</reference>
<sequence>MLTPNAQNLKARAQNLTLGVKTFGFEVSTIATGLVPLLKSGIVHRGGGLKSKLKLAEGIVRYGFTAARQIWYAAEVAPERTALIDDMGERTFAEMREDIQLFARALMSTGFGKGSRIGVMARNSRAIIYPLTAKAFIGADIYLLNPASSPAQLKKTIEELGIEVIVIDEEFAGHLPADYPHAQVIIGHAEDLSNPVAPNPAWPTFQQVIDTARELDQAGSEDLPTLPAVPTKGNIVIMSSGTSGTPKAVIHREPLFPTPVIDLAYMIPWRPFQMLQLTASMFHSWGWANINILFAHRCTVVLRRVFDPVHAMEDVEKYKINGIITSPIFVKEQLKVAQKGNYDHSHVEFIVSSGNAMHEDLIRGLNKQFGEVTVNFYGSTENSVCAVATKEELAKDPALAGRPVSGVRVKILDDEGNELPPNTPGRIYCRGIMTMRRYANERDKMKIKHGLLEIGDRGYLDDRGNLYVLGRADDMIIVGGENVYPRSVEEVLAPMPGIKDLYARGVDDEQTFKRLAVWLVREDSPEGEALTQESVQEWVRNELAEHSVPRDVVFMDRLPRNPTGKVMPRHLPPSR</sequence>
<dbReference type="Pfam" id="PF00501">
    <property type="entry name" value="AMP-binding"/>
    <property type="match status" value="1"/>
</dbReference>
<dbReference type="Gene3D" id="3.40.50.12780">
    <property type="entry name" value="N-terminal domain of ligase-like"/>
    <property type="match status" value="1"/>
</dbReference>
<feature type="domain" description="AMP-binding enzyme C-terminal" evidence="2">
    <location>
        <begin position="488"/>
        <end position="565"/>
    </location>
</feature>
<evidence type="ECO:0000313" key="4">
    <source>
        <dbReference type="Proteomes" id="UP000824189"/>
    </source>
</evidence>
<evidence type="ECO:0000259" key="1">
    <source>
        <dbReference type="Pfam" id="PF00501"/>
    </source>
</evidence>
<dbReference type="PANTHER" id="PTHR43767">
    <property type="entry name" value="LONG-CHAIN-FATTY-ACID--COA LIGASE"/>
    <property type="match status" value="1"/>
</dbReference>
<protein>
    <submittedName>
        <fullName evidence="3">AMP-binding protein</fullName>
    </submittedName>
</protein>
<gene>
    <name evidence="3" type="ORF">H9867_05100</name>
</gene>
<dbReference type="InterPro" id="IPR042099">
    <property type="entry name" value="ANL_N_sf"/>
</dbReference>
<dbReference type="InterPro" id="IPR025110">
    <property type="entry name" value="AMP-bd_C"/>
</dbReference>
<name>A0A9D1S020_9CORY</name>
<evidence type="ECO:0000259" key="2">
    <source>
        <dbReference type="Pfam" id="PF13193"/>
    </source>
</evidence>
<dbReference type="Proteomes" id="UP000824189">
    <property type="component" value="Unassembled WGS sequence"/>
</dbReference>
<dbReference type="SUPFAM" id="SSF56801">
    <property type="entry name" value="Acetyl-CoA synthetase-like"/>
    <property type="match status" value="1"/>
</dbReference>
<dbReference type="InterPro" id="IPR000873">
    <property type="entry name" value="AMP-dep_synth/lig_dom"/>
</dbReference>
<dbReference type="Pfam" id="PF13193">
    <property type="entry name" value="AMP-binding_C"/>
    <property type="match status" value="1"/>
</dbReference>
<dbReference type="InterPro" id="IPR045851">
    <property type="entry name" value="AMP-bd_C_sf"/>
</dbReference>
<reference evidence="3" key="1">
    <citation type="journal article" date="2021" name="PeerJ">
        <title>Extensive microbial diversity within the chicken gut microbiome revealed by metagenomics and culture.</title>
        <authorList>
            <person name="Gilroy R."/>
            <person name="Ravi A."/>
            <person name="Getino M."/>
            <person name="Pursley I."/>
            <person name="Horton D.L."/>
            <person name="Alikhan N.F."/>
            <person name="Baker D."/>
            <person name="Gharbi K."/>
            <person name="Hall N."/>
            <person name="Watson M."/>
            <person name="Adriaenssens E.M."/>
            <person name="Foster-Nyarko E."/>
            <person name="Jarju S."/>
            <person name="Secka A."/>
            <person name="Antonio M."/>
            <person name="Oren A."/>
            <person name="Chaudhuri R.R."/>
            <person name="La Ragione R."/>
            <person name="Hildebrand F."/>
            <person name="Pallen M.J."/>
        </authorList>
    </citation>
    <scope>NUCLEOTIDE SEQUENCE</scope>
    <source>
        <strain evidence="3">4376</strain>
    </source>
</reference>
<dbReference type="InterPro" id="IPR050237">
    <property type="entry name" value="ATP-dep_AMP-bd_enzyme"/>
</dbReference>
<dbReference type="GO" id="GO:0016878">
    <property type="term" value="F:acid-thiol ligase activity"/>
    <property type="evidence" value="ECO:0007669"/>
    <property type="project" value="UniProtKB-ARBA"/>
</dbReference>
<dbReference type="PANTHER" id="PTHR43767:SF1">
    <property type="entry name" value="NONRIBOSOMAL PEPTIDE SYNTHASE PES1 (EUROFUNG)-RELATED"/>
    <property type="match status" value="1"/>
</dbReference>
<dbReference type="PROSITE" id="PS00455">
    <property type="entry name" value="AMP_BINDING"/>
    <property type="match status" value="1"/>
</dbReference>
<dbReference type="Gene3D" id="3.30.300.30">
    <property type="match status" value="1"/>
</dbReference>